<evidence type="ECO:0000313" key="8">
    <source>
        <dbReference type="EMBL" id="MCI2242576.1"/>
    </source>
</evidence>
<evidence type="ECO:0000313" key="9">
    <source>
        <dbReference type="Proteomes" id="UP001430755"/>
    </source>
</evidence>
<dbReference type="Gene3D" id="1.10.3210.10">
    <property type="entry name" value="Hypothetical protein af1432"/>
    <property type="match status" value="1"/>
</dbReference>
<dbReference type="PROSITE" id="PS51831">
    <property type="entry name" value="HD"/>
    <property type="match status" value="1"/>
</dbReference>
<dbReference type="InterPro" id="IPR051094">
    <property type="entry name" value="Diverse_Catalytic_Enzymes"/>
</dbReference>
<dbReference type="Proteomes" id="UP001430755">
    <property type="component" value="Unassembled WGS sequence"/>
</dbReference>
<keyword evidence="4 8" id="KW-0378">Hydrolase</keyword>
<comment type="catalytic activity">
    <reaction evidence="6">
        <text>P(1),P(4)-bis(5'-adenosyl) tetraphosphate + H2O = 2 ADP + 2 H(+)</text>
        <dbReference type="Rhea" id="RHEA:24252"/>
        <dbReference type="ChEBI" id="CHEBI:15377"/>
        <dbReference type="ChEBI" id="CHEBI:15378"/>
        <dbReference type="ChEBI" id="CHEBI:58141"/>
        <dbReference type="ChEBI" id="CHEBI:456216"/>
        <dbReference type="EC" id="3.6.1.41"/>
    </reaction>
</comment>
<dbReference type="EC" id="3.6.1.41" evidence="1"/>
<evidence type="ECO:0000256" key="4">
    <source>
        <dbReference type="ARBA" id="ARBA00022801"/>
    </source>
</evidence>
<keyword evidence="2" id="KW-0479">Metal-binding</keyword>
<sequence length="213" mass="24264">MTTDDASGLTDEFLAAREEELAGRVSPRRLEHIRGVAATAARLARAYGVDERKAYAAGLLHDWDKGYDDEGIRQRARDLGLEERLGPWLVEHMPQVLHAYTAAEALGRAFPEIPADVLRAIDRHTVAAEDMGPLDMVLYVADALEPGRRFGRIDELRAAEGEVGLEELFFLTYEYWVYLLLERRRLMHPDTIRIWNTYVARRASRKGSDRDRS</sequence>
<evidence type="ECO:0000256" key="5">
    <source>
        <dbReference type="ARBA" id="ARBA00023004"/>
    </source>
</evidence>
<evidence type="ECO:0000259" key="7">
    <source>
        <dbReference type="PROSITE" id="PS51831"/>
    </source>
</evidence>
<dbReference type="SUPFAM" id="SSF109604">
    <property type="entry name" value="HD-domain/PDEase-like"/>
    <property type="match status" value="1"/>
</dbReference>
<gene>
    <name evidence="8" type="primary">yqeK</name>
    <name evidence="8" type="ORF">LPT13_09460</name>
</gene>
<feature type="domain" description="HD" evidence="7">
    <location>
        <begin position="29"/>
        <end position="147"/>
    </location>
</feature>
<protein>
    <recommendedName>
        <fullName evidence="1">bis(5'-nucleosyl)-tetraphosphatase (symmetrical)</fullName>
        <ecNumber evidence="1">3.6.1.41</ecNumber>
    </recommendedName>
</protein>
<evidence type="ECO:0000256" key="3">
    <source>
        <dbReference type="ARBA" id="ARBA00022741"/>
    </source>
</evidence>
<dbReference type="NCBIfam" id="TIGR00488">
    <property type="entry name" value="bis(5'-nucleosyl)-tetraphosphatase (symmetrical) YqeK"/>
    <property type="match status" value="1"/>
</dbReference>
<name>A0ABS9WI75_9ACTN</name>
<dbReference type="SMART" id="SM00471">
    <property type="entry name" value="HDc"/>
    <property type="match status" value="1"/>
</dbReference>
<comment type="caution">
    <text evidence="8">The sequence shown here is derived from an EMBL/GenBank/DDBJ whole genome shotgun (WGS) entry which is preliminary data.</text>
</comment>
<dbReference type="InterPro" id="IPR003607">
    <property type="entry name" value="HD/PDEase_dom"/>
</dbReference>
<evidence type="ECO:0000256" key="1">
    <source>
        <dbReference type="ARBA" id="ARBA00012506"/>
    </source>
</evidence>
<dbReference type="RefSeq" id="WP_242165970.1">
    <property type="nucleotide sequence ID" value="NZ_JAJMLW010000003.1"/>
</dbReference>
<dbReference type="PANTHER" id="PTHR35795">
    <property type="entry name" value="SLR1885 PROTEIN"/>
    <property type="match status" value="1"/>
</dbReference>
<dbReference type="Pfam" id="PF01966">
    <property type="entry name" value="HD"/>
    <property type="match status" value="1"/>
</dbReference>
<dbReference type="InterPro" id="IPR006674">
    <property type="entry name" value="HD_domain"/>
</dbReference>
<keyword evidence="3" id="KW-0547">Nucleotide-binding</keyword>
<dbReference type="InterPro" id="IPR005249">
    <property type="entry name" value="YqeK"/>
</dbReference>
<keyword evidence="9" id="KW-1185">Reference proteome</keyword>
<evidence type="ECO:0000256" key="2">
    <source>
        <dbReference type="ARBA" id="ARBA00022723"/>
    </source>
</evidence>
<proteinExistence type="predicted"/>
<reference evidence="8" key="1">
    <citation type="submission" date="2021-11" db="EMBL/GenBank/DDBJ databases">
        <title>A Novel Adlercreutzia Species, isolated from a Allomyrina dichotoma larva feces.</title>
        <authorList>
            <person name="Suh M.K."/>
        </authorList>
    </citation>
    <scope>NUCLEOTIDE SEQUENCE</scope>
    <source>
        <strain evidence="8">JBNU-10</strain>
    </source>
</reference>
<keyword evidence="5" id="KW-0408">Iron</keyword>
<evidence type="ECO:0000256" key="6">
    <source>
        <dbReference type="ARBA" id="ARBA00049417"/>
    </source>
</evidence>
<accession>A0ABS9WI75</accession>
<dbReference type="GO" id="GO:0008803">
    <property type="term" value="F:bis(5'-nucleosyl)-tetraphosphatase (symmetrical) activity"/>
    <property type="evidence" value="ECO:0007669"/>
    <property type="project" value="UniProtKB-EC"/>
</dbReference>
<dbReference type="EMBL" id="JAJMLW010000003">
    <property type="protein sequence ID" value="MCI2242576.1"/>
    <property type="molecule type" value="Genomic_DNA"/>
</dbReference>
<organism evidence="8 9">
    <name type="scientific">Adlercreutzia faecimuris</name>
    <dbReference type="NCBI Taxonomy" id="2897341"/>
    <lineage>
        <taxon>Bacteria</taxon>
        <taxon>Bacillati</taxon>
        <taxon>Actinomycetota</taxon>
        <taxon>Coriobacteriia</taxon>
        <taxon>Eggerthellales</taxon>
        <taxon>Eggerthellaceae</taxon>
        <taxon>Adlercreutzia</taxon>
    </lineage>
</organism>
<dbReference type="CDD" id="cd00077">
    <property type="entry name" value="HDc"/>
    <property type="match status" value="1"/>
</dbReference>
<dbReference type="PANTHER" id="PTHR35795:SF1">
    <property type="entry name" value="BIS(5'-NUCLEOSYL)-TETRAPHOSPHATASE, SYMMETRICAL"/>
    <property type="match status" value="1"/>
</dbReference>